<dbReference type="GO" id="GO:0000981">
    <property type="term" value="F:DNA-binding transcription factor activity, RNA polymerase II-specific"/>
    <property type="evidence" value="ECO:0007669"/>
    <property type="project" value="TreeGrafter"/>
</dbReference>
<gene>
    <name evidence="2" type="ORF">DBRI00130_LOCUS16149</name>
</gene>
<accession>A0A7S4V5W8</accession>
<dbReference type="PANTHER" id="PTHR24330">
    <property type="entry name" value="HOMEOBOX PROTEIN BARH-LIKE"/>
    <property type="match status" value="1"/>
</dbReference>
<proteinExistence type="predicted"/>
<feature type="compositionally biased region" description="Low complexity" evidence="1">
    <location>
        <begin position="331"/>
        <end position="341"/>
    </location>
</feature>
<dbReference type="InterPro" id="IPR052145">
    <property type="entry name" value="Mediator/Homeobox_domain"/>
</dbReference>
<feature type="region of interest" description="Disordered" evidence="1">
    <location>
        <begin position="452"/>
        <end position="473"/>
    </location>
</feature>
<evidence type="ECO:0000256" key="1">
    <source>
        <dbReference type="SAM" id="MobiDB-lite"/>
    </source>
</evidence>
<feature type="compositionally biased region" description="Basic residues" evidence="1">
    <location>
        <begin position="49"/>
        <end position="58"/>
    </location>
</feature>
<evidence type="ECO:0000313" key="2">
    <source>
        <dbReference type="EMBL" id="CAE4609609.1"/>
    </source>
</evidence>
<feature type="region of interest" description="Disordered" evidence="1">
    <location>
        <begin position="1087"/>
        <end position="1108"/>
    </location>
</feature>
<feature type="compositionally biased region" description="Low complexity" evidence="1">
    <location>
        <begin position="459"/>
        <end position="469"/>
    </location>
</feature>
<protein>
    <submittedName>
        <fullName evidence="2">Uncharacterized protein</fullName>
    </submittedName>
</protein>
<feature type="compositionally biased region" description="Basic and acidic residues" evidence="1">
    <location>
        <begin position="1835"/>
        <end position="1848"/>
    </location>
</feature>
<feature type="compositionally biased region" description="Gly residues" evidence="1">
    <location>
        <begin position="1088"/>
        <end position="1105"/>
    </location>
</feature>
<reference evidence="2" key="1">
    <citation type="submission" date="2021-01" db="EMBL/GenBank/DDBJ databases">
        <authorList>
            <person name="Corre E."/>
            <person name="Pelletier E."/>
            <person name="Niang G."/>
            <person name="Scheremetjew M."/>
            <person name="Finn R."/>
            <person name="Kale V."/>
            <person name="Holt S."/>
            <person name="Cochrane G."/>
            <person name="Meng A."/>
            <person name="Brown T."/>
            <person name="Cohen L."/>
        </authorList>
    </citation>
    <scope>NUCLEOTIDE SEQUENCE</scope>
    <source>
        <strain evidence="2">GSO104</strain>
    </source>
</reference>
<feature type="region of interest" description="Disordered" evidence="1">
    <location>
        <begin position="324"/>
        <end position="362"/>
    </location>
</feature>
<dbReference type="GO" id="GO:0005634">
    <property type="term" value="C:nucleus"/>
    <property type="evidence" value="ECO:0007669"/>
    <property type="project" value="TreeGrafter"/>
</dbReference>
<feature type="compositionally biased region" description="Low complexity" evidence="1">
    <location>
        <begin position="99"/>
        <end position="109"/>
    </location>
</feature>
<feature type="region of interest" description="Disordered" evidence="1">
    <location>
        <begin position="1"/>
        <end position="203"/>
    </location>
</feature>
<sequence length="3085" mass="338775">MSRPEQPPPPPPLKPIPPPPQRTRSTSSTTSTSHNTMTPPSTATTGAASRRRAARHHQYQQQQQRRALQKKDIEEMDLFSEDGSYSASMIESDSFPNTSSSSVIKSVAPSKKDTPTKSPPPPPLRRSRSRSRNQISSSSIGITRSKDVISPVSTSSSSLPPHHPHRSSISSSTPSRTTSSHIRKHSSSSNSSPRKYTHTRSSSADIAATLSSCTSFITPKLKERDFQNPLDEMTVSVRSVDLASRTAFDRQLPPTSFELRDLVASGGVTVGEEGSVISSSIISDVRGGPKRWKISPSPQHCDLLQKLYTQSSARQLAWSASVSPEADPFTSWSSSSSIPLSLEEEEEKEMKRDPKLRSKRRQYLLQQKRKTTRMGLYTPCNPYITLQSSLPNHAPLLTNKKRRLPTRSDVGFPRASMEEIQSKQVEIQKEAELEESSPRVLLLIGAQDVGASHSEHGVSSTASATGSSSPPMNDGLHVDCLKLAKEWSGGCNGNGWDQVLNKTKQQQQQHQQHHVGWVDIPLAGKQLVMARFTDNTFAQEFVSSQEEEEEEKKTTTTTKNPTQKTIHVAPPKPTPTSTFAPPLDASFSSTLGWRPRPFSDRPSGFVNFIAAPLDVRFDIGDVEPLVCSMALYILGDNKNGGVRGKISEEFIFPAGDWRGLLQETSANVLAAHFAGRDYMTSIDNNNTDDDSLAHSSTGEFGYVKDDNVEQEQKWRQRKRRALFSYDPLALGDDDDDDGKGLSSSSHKLFLVVQVHKATHADAVGAYLYPEWDLEARCKGIGSNSGSVSSSVTSTKPKKGLSKRFKRLGKSIVKHGSDKGGGGGVVFTSESVCGGGGYTDPNGTVPLPFSTLNSSSLSEISSGVGMPGKRGVDVTARAKSMSAFNAFGTQFLTPVAFGVCPVFPSDVAAAASNDGTASPSASTDDESIQWPNGSIHQMQFYSFPPTPESNDDFTNRLTKLVDAGMDQTSSSSFDNLDTSISFNDWGSTTATKEKDFSISQSASFASNNTVKAGGVKKHPMPAEHSNKVIAGKSFIFTSVLGVDFTQAMLQTPPELSLSHMEKERYNPMSSLPRLLVDVSGDCAIMMNSDGGGGNSTPAGAGGGGGASVTSKKRSNLVRLPAASDPSGYADSFEVKEVLYLPPRLDRKYDHDVPVCSRTMLNLLYIYPRLIKPDDTEGASSLESADGFFPKKKFYSVRIRLVRQGITVDEETGAMETAYNVLDAIYNPAPGGPPILKTMYTKIPHSMSEEGKSVGGRGATMAETGIPLRDEVKVRLPDILDGGHFLQFSLVSIELNDGFWEMDNDNGSNGLVPEPLAETLIPLSSSSTREKVSGTKITTIIPNGLHRIKIGKFQLQVETRLASSVHVSDPAVAMVLRDFPYAKDSPDGEGSDGLSTVVEDQLAIPQSRSSIGLDGLPGANIGSVNNVPFYRIISNASEQSVVHHFHTLVFMHMCNFVNRGTPEFDLRTASHLLIGSDDYAVESVSPPSKDFLFMMDNARSLFELVRKAKIKFLADSIGVVSGKRLLNKFLKDFLDGFDEASLSLRLREARTTRGISGDFSASSIDKDASRSLDSSSNRSQVQQFESLFEKVNDALEDKLLESAVRLTVQQEDQTYSSSSGRLGDQPLYARNSLGMSTRGDGYNNGLITRRAYGATKTDQMRAEAEMHGHRMHFTFFDDDETVMTEDLRDSRHEKPPPMETVLENIGASEGGGNLMNQWGIAEDDSHFDELTQASAFGSFPSHSQEFLGTPLSMGERARSMAKSFGENSNLAKRVNTVAQVMIAPCMAPSLTTVLVTGTGNSPGKSKISPIGGPIIDGAFFVKETTHSNIYPQVTNSPRREENGVSDERKQAVISPGSDAEDEEELGQVNSPNSDYWKYPGAPANGRLRSVYRDALNDQLVFSIPILGDGGYVPGIDNFEKDQPYIYESIFVLWLQAWLDHAALMSEGVRTKSSKLKKKLATLDFSSVTFQHYEPTQPQSIAGSFTAHLDVILPICLKSLVLRCSVGTSEKGKLPTTILDRRHMEILELIMHLMAGGLICQVLSADNDRKASDDALLVALSSSDSVLEFLIGLFAIIHPAQVSVLIKKYFNTLEDCETTNGVEMPDENAVDLAVATNDNSSEIVWTHKSLQRVRCARQLRLHAAEKLSTMPRFVALNYPCKFNAQGHNPSCPNPSWTNQNTGPKQMDSNSTMESPLFIDNVERYPKSYWLAELLVNECLTICSRSCEAVVAEAMAQIKASSQKRPPRRNRRGNALSRDDLLRFQSSAIHAITCVYELLLRRHAMDTRFQSNDCRSRVAAMFVHPILENSVNAIQWLSRMESTHKVRSLWLLCFVHILQEAPEVLLREHMRSYCSPPYRIHRIIRLLRLSASTFQCFFIENHDQDLSSILLQKFSPWLVQEIFNTICAATNMLVDECVPIMSSVPHEERVMAHGILDLLLHVVATPQSPVTHLRALGGASQALDKFGVALFLEAVDESLEHWARMVLTLMNSTSLSVRSMSVDFIVSLLGGAFEEGGNMDEIALVFVTVLPEVVAREIALFSVSGKISNMKDVECSLWPLRRALADVEETNPLDDDRVDPQLSPFLGTFCRTCQAVIDSVLIELRLKGSQCVIVGSRIQVSPENDLAKSFRMDHGNRNVNRSESLCSVHTFDADEESVFEAANFFLPETAPSQRLRWLLTLKSLHESKGQWVEAAETLILCAKTIADAIPYIKTVWRPSRFVLWHNNRRSLWLSTIGEEVGIPDRGNAQVMEFADSFLEPTNLLSTVQSGSDGKLGQPTVAIMCRMLTQVTKEAVVKYMDEGGMEALAYLRLEHLLKGMMGVIEEHSSALDDDRGDLSSHTHLVEENAALRKMAASLNGDLTRLAERLLLLAEEKEDGEGAGSGIAHGTSRFSAKKPNDRQYYVKVLLLGKKPERFIESTTIPTFLEWESSSICRVPKESVARAFAISKDGVATYLPKISSAKGRVEQNICAAFAKPLLDALCNELTSESIVLSTEPPTDEVLNTKGDTITFLVVSLVNMEPLDAMNKRIDAMGSDTSRPIESKRFFITKKSSTRSRSTHLVEFTVAQQFPCALSRQRTLITSEFVSES</sequence>
<feature type="compositionally biased region" description="Pro residues" evidence="1">
    <location>
        <begin position="1"/>
        <end position="21"/>
    </location>
</feature>
<name>A0A7S4V5W8_9STRA</name>
<feature type="compositionally biased region" description="Low complexity" evidence="1">
    <location>
        <begin position="22"/>
        <end position="42"/>
    </location>
</feature>
<feature type="compositionally biased region" description="Polar residues" evidence="1">
    <location>
        <begin position="83"/>
        <end position="98"/>
    </location>
</feature>
<feature type="region of interest" description="Disordered" evidence="1">
    <location>
        <begin position="542"/>
        <end position="579"/>
    </location>
</feature>
<organism evidence="2">
    <name type="scientific">Ditylum brightwellii</name>
    <dbReference type="NCBI Taxonomy" id="49249"/>
    <lineage>
        <taxon>Eukaryota</taxon>
        <taxon>Sar</taxon>
        <taxon>Stramenopiles</taxon>
        <taxon>Ochrophyta</taxon>
        <taxon>Bacillariophyta</taxon>
        <taxon>Mediophyceae</taxon>
        <taxon>Lithodesmiophycidae</taxon>
        <taxon>Lithodesmiales</taxon>
        <taxon>Lithodesmiaceae</taxon>
        <taxon>Ditylum</taxon>
    </lineage>
</organism>
<dbReference type="GO" id="GO:0000977">
    <property type="term" value="F:RNA polymerase II transcription regulatory region sequence-specific DNA binding"/>
    <property type="evidence" value="ECO:0007669"/>
    <property type="project" value="TreeGrafter"/>
</dbReference>
<dbReference type="EMBL" id="HBNS01020351">
    <property type="protein sequence ID" value="CAE4609609.1"/>
    <property type="molecule type" value="Transcribed_RNA"/>
</dbReference>
<feature type="region of interest" description="Disordered" evidence="1">
    <location>
        <begin position="2166"/>
        <end position="2188"/>
    </location>
</feature>
<dbReference type="PANTHER" id="PTHR24330:SF10">
    <property type="entry name" value="HOMEOBOX PROTEIN B-H1-RELATED"/>
    <property type="match status" value="1"/>
</dbReference>
<feature type="compositionally biased region" description="Low complexity" evidence="1">
    <location>
        <begin position="149"/>
        <end position="160"/>
    </location>
</feature>
<feature type="compositionally biased region" description="Low complexity" evidence="1">
    <location>
        <begin position="167"/>
        <end position="180"/>
    </location>
</feature>
<feature type="region of interest" description="Disordered" evidence="1">
    <location>
        <begin position="1829"/>
        <end position="1872"/>
    </location>
</feature>